<keyword evidence="2" id="KW-0378">Hydrolase</keyword>
<proteinExistence type="predicted"/>
<dbReference type="Proteomes" id="UP001500171">
    <property type="component" value="Unassembled WGS sequence"/>
</dbReference>
<keyword evidence="1" id="KW-0444">Lipid biosynthesis</keyword>
<accession>A0ABP9N5K2</accession>
<dbReference type="PANTHER" id="PTHR38764:SF1">
    <property type="entry name" value="ACYL CARRIER PROTEIN PHOSPHODIESTERASE"/>
    <property type="match status" value="1"/>
</dbReference>
<gene>
    <name evidence="5" type="ORF">GCM10023211_10550</name>
</gene>
<keyword evidence="4" id="KW-0276">Fatty acid metabolism</keyword>
<evidence type="ECO:0000256" key="1">
    <source>
        <dbReference type="ARBA" id="ARBA00022516"/>
    </source>
</evidence>
<reference evidence="6" key="1">
    <citation type="journal article" date="2019" name="Int. J. Syst. Evol. Microbiol.">
        <title>The Global Catalogue of Microorganisms (GCM) 10K type strain sequencing project: providing services to taxonomists for standard genome sequencing and annotation.</title>
        <authorList>
            <consortium name="The Broad Institute Genomics Platform"/>
            <consortium name="The Broad Institute Genome Sequencing Center for Infectious Disease"/>
            <person name="Wu L."/>
            <person name="Ma J."/>
        </authorList>
    </citation>
    <scope>NUCLEOTIDE SEQUENCE [LARGE SCALE GENOMIC DNA]</scope>
    <source>
        <strain evidence="6">JCM 18050</strain>
    </source>
</reference>
<keyword evidence="4" id="KW-0275">Fatty acid biosynthesis</keyword>
<evidence type="ECO:0000256" key="4">
    <source>
        <dbReference type="ARBA" id="ARBA00023160"/>
    </source>
</evidence>
<evidence type="ECO:0000313" key="5">
    <source>
        <dbReference type="EMBL" id="GAA5108360.1"/>
    </source>
</evidence>
<dbReference type="PANTHER" id="PTHR38764">
    <property type="entry name" value="ACYL CARRIER PROTEIN PHOSPHODIESTERASE"/>
    <property type="match status" value="1"/>
</dbReference>
<sequence>MNVLAHLHLATLANSSIIGNVAADFIKGDPYQQFSQDIADGIMMHRRVDRLTDQLAEVKQAKALFRQQTSRVAPIALDIIWDHFLSKHWQNYVVNTDVAEFDQQMKTIILPDISLFPSPFFDFMSALWRGQWLVNYADRDFISQVLNGMANRRPKLQTLRDTFIDFQRNYHQLERIFLSFYPQLMLSARTQQFCL</sequence>
<keyword evidence="6" id="KW-1185">Reference proteome</keyword>
<dbReference type="InterPro" id="IPR007431">
    <property type="entry name" value="ACP_PD"/>
</dbReference>
<protein>
    <submittedName>
        <fullName evidence="5">ACP phosphodiesterase</fullName>
    </submittedName>
</protein>
<dbReference type="EMBL" id="BAABHY010000001">
    <property type="protein sequence ID" value="GAA5108360.1"/>
    <property type="molecule type" value="Genomic_DNA"/>
</dbReference>
<evidence type="ECO:0000256" key="3">
    <source>
        <dbReference type="ARBA" id="ARBA00023098"/>
    </source>
</evidence>
<name>A0ABP9N5K2_9GAMM</name>
<dbReference type="RefSeq" id="WP_345489563.1">
    <property type="nucleotide sequence ID" value="NZ_BAABHY010000001.1"/>
</dbReference>
<dbReference type="Pfam" id="PF04336">
    <property type="entry name" value="ACP_PD"/>
    <property type="match status" value="1"/>
</dbReference>
<organism evidence="5 6">
    <name type="scientific">Orbus sasakiae</name>
    <dbReference type="NCBI Taxonomy" id="1078475"/>
    <lineage>
        <taxon>Bacteria</taxon>
        <taxon>Pseudomonadati</taxon>
        <taxon>Pseudomonadota</taxon>
        <taxon>Gammaproteobacteria</taxon>
        <taxon>Orbales</taxon>
        <taxon>Orbaceae</taxon>
        <taxon>Orbus</taxon>
    </lineage>
</organism>
<keyword evidence="3" id="KW-0443">Lipid metabolism</keyword>
<evidence type="ECO:0000313" key="6">
    <source>
        <dbReference type="Proteomes" id="UP001500171"/>
    </source>
</evidence>
<comment type="caution">
    <text evidence="5">The sequence shown here is derived from an EMBL/GenBank/DDBJ whole genome shotgun (WGS) entry which is preliminary data.</text>
</comment>
<evidence type="ECO:0000256" key="2">
    <source>
        <dbReference type="ARBA" id="ARBA00022801"/>
    </source>
</evidence>
<dbReference type="PIRSF" id="PIRSF011489">
    <property type="entry name" value="DUF479"/>
    <property type="match status" value="1"/>
</dbReference>